<evidence type="ECO:0000259" key="1">
    <source>
        <dbReference type="Pfam" id="PF25568"/>
    </source>
</evidence>
<dbReference type="Pfam" id="PF25568">
    <property type="entry name" value="AAA_lid_At3g28540"/>
    <property type="match status" value="1"/>
</dbReference>
<comment type="caution">
    <text evidence="2">The sequence shown here is derived from an EMBL/GenBank/DDBJ whole genome shotgun (WGS) entry which is preliminary data.</text>
</comment>
<organism evidence="2 3">
    <name type="scientific">Anisodus tanguticus</name>
    <dbReference type="NCBI Taxonomy" id="243964"/>
    <lineage>
        <taxon>Eukaryota</taxon>
        <taxon>Viridiplantae</taxon>
        <taxon>Streptophyta</taxon>
        <taxon>Embryophyta</taxon>
        <taxon>Tracheophyta</taxon>
        <taxon>Spermatophyta</taxon>
        <taxon>Magnoliopsida</taxon>
        <taxon>eudicotyledons</taxon>
        <taxon>Gunneridae</taxon>
        <taxon>Pentapetalae</taxon>
        <taxon>asterids</taxon>
        <taxon>lamiids</taxon>
        <taxon>Solanales</taxon>
        <taxon>Solanaceae</taxon>
        <taxon>Solanoideae</taxon>
        <taxon>Hyoscyameae</taxon>
        <taxon>Anisodus</taxon>
    </lineage>
</organism>
<dbReference type="EMBL" id="JAVYJV010000002">
    <property type="protein sequence ID" value="KAK4377988.1"/>
    <property type="molecule type" value="Genomic_DNA"/>
</dbReference>
<protein>
    <recommendedName>
        <fullName evidence="1">AAA+ ATPase At3g28540-like C-terminal domain-containing protein</fullName>
    </recommendedName>
</protein>
<evidence type="ECO:0000313" key="3">
    <source>
        <dbReference type="Proteomes" id="UP001291623"/>
    </source>
</evidence>
<feature type="domain" description="AAA+ ATPase At3g28540-like C-terminal" evidence="1">
    <location>
        <begin position="67"/>
        <end position="133"/>
    </location>
</feature>
<gene>
    <name evidence="2" type="ORF">RND71_004284</name>
</gene>
<reference evidence="2" key="1">
    <citation type="submission" date="2023-12" db="EMBL/GenBank/DDBJ databases">
        <title>Genome assembly of Anisodus tanguticus.</title>
        <authorList>
            <person name="Wang Y.-J."/>
        </authorList>
    </citation>
    <scope>NUCLEOTIDE SEQUENCE</scope>
    <source>
        <strain evidence="2">KB-2021</strain>
        <tissue evidence="2">Leaf</tissue>
    </source>
</reference>
<keyword evidence="3" id="KW-1185">Reference proteome</keyword>
<dbReference type="Gene3D" id="6.10.280.40">
    <property type="match status" value="1"/>
</dbReference>
<dbReference type="Proteomes" id="UP001291623">
    <property type="component" value="Unassembled WGS sequence"/>
</dbReference>
<proteinExistence type="predicted"/>
<name>A0AAE1SYE0_9SOLA</name>
<dbReference type="PANTHER" id="PTHR23070">
    <property type="entry name" value="BCS1 AAA-TYPE ATPASE"/>
    <property type="match status" value="1"/>
</dbReference>
<dbReference type="InterPro" id="IPR050747">
    <property type="entry name" value="Mitochondrial_chaperone_BCS1"/>
</dbReference>
<sequence length="140" mass="15803">MANYLNFDLYDLELTEIKKNSDLRGLLLATANNTILVVEDIDCTIDLQDKLGNREADDDSPSTKDKEGNKLLVANYLGGIRQHKLFEEIEELIGKTAVTPAEVAEQLMKEDEVSLKGLMDFLNTKWKEQAEAKNKEEEKG</sequence>
<evidence type="ECO:0000313" key="2">
    <source>
        <dbReference type="EMBL" id="KAK4377988.1"/>
    </source>
</evidence>
<dbReference type="InterPro" id="IPR058017">
    <property type="entry name" value="At3g28540-like_C"/>
</dbReference>
<dbReference type="AlphaFoldDB" id="A0AAE1SYE0"/>
<accession>A0AAE1SYE0</accession>